<proteinExistence type="predicted"/>
<dbReference type="RefSeq" id="WP_344738162.1">
    <property type="nucleotide sequence ID" value="NZ_BAABAY010000001.1"/>
</dbReference>
<feature type="transmembrane region" description="Helical" evidence="1">
    <location>
        <begin position="94"/>
        <end position="118"/>
    </location>
</feature>
<dbReference type="Proteomes" id="UP001610100">
    <property type="component" value="Unassembled WGS sequence"/>
</dbReference>
<sequence length="165" mass="19005">MKIIPYQKLEFRTSLSETELEQQLSENIMPKRGIQLGFSKKADDKIFEGTFSYEQFNIQRVIYYKNSFLPQVQGSYRNFNSGTTISVVLKMHDFVSIFMIIWLSLVSVAFIFTLYGVMVQETTPIAVIFPLVMLAFGFSLPHLAFQHEKKKTISALEKMLNASPK</sequence>
<evidence type="ECO:0000256" key="1">
    <source>
        <dbReference type="SAM" id="Phobius"/>
    </source>
</evidence>
<keyword evidence="1" id="KW-1133">Transmembrane helix</keyword>
<keyword evidence="1" id="KW-0812">Transmembrane</keyword>
<reference evidence="2 3" key="1">
    <citation type="submission" date="2024-02" db="EMBL/GenBank/DDBJ databases">
        <title>A Gaetbulibacter species isolated from tidal flats and genomic insights of their niches.</title>
        <authorList>
            <person name="Ye Y."/>
        </authorList>
    </citation>
    <scope>NUCLEOTIDE SEQUENCE [LARGE SCALE GENOMIC DNA]</scope>
    <source>
        <strain evidence="2 3">KYW382</strain>
    </source>
</reference>
<name>A0ABW7N0E5_9FLAO</name>
<evidence type="ECO:0000313" key="3">
    <source>
        <dbReference type="Proteomes" id="UP001610100"/>
    </source>
</evidence>
<dbReference type="EMBL" id="JBAWKB010000003">
    <property type="protein sequence ID" value="MFH6772534.1"/>
    <property type="molecule type" value="Genomic_DNA"/>
</dbReference>
<keyword evidence="1" id="KW-0472">Membrane</keyword>
<evidence type="ECO:0000313" key="2">
    <source>
        <dbReference type="EMBL" id="MFH6772534.1"/>
    </source>
</evidence>
<evidence type="ECO:0008006" key="4">
    <source>
        <dbReference type="Google" id="ProtNLM"/>
    </source>
</evidence>
<comment type="caution">
    <text evidence="2">The sequence shown here is derived from an EMBL/GenBank/DDBJ whole genome shotgun (WGS) entry which is preliminary data.</text>
</comment>
<keyword evidence="3" id="KW-1185">Reference proteome</keyword>
<protein>
    <recommendedName>
        <fullName evidence="4">DUF2812 domain-containing protein</fullName>
    </recommendedName>
</protein>
<organism evidence="2 3">
    <name type="scientific">Gaetbulibacter aestuarii</name>
    <dbReference type="NCBI Taxonomy" id="1502358"/>
    <lineage>
        <taxon>Bacteria</taxon>
        <taxon>Pseudomonadati</taxon>
        <taxon>Bacteroidota</taxon>
        <taxon>Flavobacteriia</taxon>
        <taxon>Flavobacteriales</taxon>
        <taxon>Flavobacteriaceae</taxon>
        <taxon>Gaetbulibacter</taxon>
    </lineage>
</organism>
<gene>
    <name evidence="2" type="ORF">V8G58_11365</name>
</gene>
<accession>A0ABW7N0E5</accession>
<feature type="transmembrane region" description="Helical" evidence="1">
    <location>
        <begin position="124"/>
        <end position="145"/>
    </location>
</feature>